<dbReference type="Pfam" id="PF13472">
    <property type="entry name" value="Lipase_GDSL_2"/>
    <property type="match status" value="1"/>
</dbReference>
<dbReference type="InterPro" id="IPR053140">
    <property type="entry name" value="GDSL_Rv0518-like"/>
</dbReference>
<dbReference type="PANTHER" id="PTHR43784">
    <property type="entry name" value="GDSL-LIKE LIPASE/ACYLHYDROLASE, PUTATIVE (AFU_ORTHOLOGUE AFUA_2G00820)-RELATED"/>
    <property type="match status" value="1"/>
</dbReference>
<dbReference type="InterPro" id="IPR036514">
    <property type="entry name" value="SGNH_hydro_sf"/>
</dbReference>
<reference evidence="2 3" key="1">
    <citation type="journal article" date="2015" name="Genome Announc.">
        <title>Expanding the biotechnology potential of lactobacilli through comparative genomics of 213 strains and associated genera.</title>
        <authorList>
            <person name="Sun Z."/>
            <person name="Harris H.M."/>
            <person name="McCann A."/>
            <person name="Guo C."/>
            <person name="Argimon S."/>
            <person name="Zhang W."/>
            <person name="Yang X."/>
            <person name="Jeffery I.B."/>
            <person name="Cooney J.C."/>
            <person name="Kagawa T.F."/>
            <person name="Liu W."/>
            <person name="Song Y."/>
            <person name="Salvetti E."/>
            <person name="Wrobel A."/>
            <person name="Rasinkangas P."/>
            <person name="Parkhill J."/>
            <person name="Rea M.C."/>
            <person name="O'Sullivan O."/>
            <person name="Ritari J."/>
            <person name="Douillard F.P."/>
            <person name="Paul Ross R."/>
            <person name="Yang R."/>
            <person name="Briner A.E."/>
            <person name="Felis G.E."/>
            <person name="de Vos W.M."/>
            <person name="Barrangou R."/>
            <person name="Klaenhammer T.R."/>
            <person name="Caufield P.W."/>
            <person name="Cui Y."/>
            <person name="Zhang H."/>
            <person name="O'Toole P.W."/>
        </authorList>
    </citation>
    <scope>NUCLEOTIDE SEQUENCE [LARGE SCALE GENOMIC DNA]</scope>
    <source>
        <strain evidence="2 3">DSM 19972</strain>
    </source>
</reference>
<dbReference type="PATRIC" id="fig|1423777.3.peg.536"/>
<feature type="domain" description="SGNH hydrolase-type esterase" evidence="1">
    <location>
        <begin position="104"/>
        <end position="292"/>
    </location>
</feature>
<dbReference type="InterPro" id="IPR013830">
    <property type="entry name" value="SGNH_hydro"/>
</dbReference>
<protein>
    <recommendedName>
        <fullName evidence="1">SGNH hydrolase-type esterase domain-containing protein</fullName>
    </recommendedName>
</protein>
<dbReference type="STRING" id="1423777.FD46_GL000514"/>
<keyword evidence="3" id="KW-1185">Reference proteome</keyword>
<evidence type="ECO:0000313" key="2">
    <source>
        <dbReference type="EMBL" id="KRL05762.1"/>
    </source>
</evidence>
<organism evidence="2 3">
    <name type="scientific">Liquorilactobacillus oeni DSM 19972</name>
    <dbReference type="NCBI Taxonomy" id="1423777"/>
    <lineage>
        <taxon>Bacteria</taxon>
        <taxon>Bacillati</taxon>
        <taxon>Bacillota</taxon>
        <taxon>Bacilli</taxon>
        <taxon>Lactobacillales</taxon>
        <taxon>Lactobacillaceae</taxon>
        <taxon>Liquorilactobacillus</taxon>
    </lineage>
</organism>
<dbReference type="CDD" id="cd00229">
    <property type="entry name" value="SGNH_hydrolase"/>
    <property type="match status" value="1"/>
</dbReference>
<dbReference type="AlphaFoldDB" id="A0A0R1MKB7"/>
<sequence length="311" mass="34744">MKLQVTLQGSPIIKIPQGGKIKTDPLEVKVQAGEKIFLRLSSNKPQTYTDFGNTYDTTLTNAGIIRKADGLPRLRSSFTARRGWFCLDQVQLYTVKQPKVILFTGDSLIEMGLISDSLTAKLYRNFPEKVVALNSGISGNRVLHDAPEDELLYQTFGQGLLERVPKLLNIKPDLVFVFAGGNDLILPLLSTQAQAQLVSAEELAEAMAKVQLLVSENGGVLLWGDLFPFKLGHNNTVFHTKMYNNAQQIRRRLNQLVRGRGYVFHNNFVENNEGQLADTYDLGDHLHIGKEGGMKIAARLYKRVCLALKLY</sequence>
<dbReference type="Gene3D" id="3.40.50.1110">
    <property type="entry name" value="SGNH hydrolase"/>
    <property type="match status" value="1"/>
</dbReference>
<accession>A0A0R1MKB7</accession>
<name>A0A0R1MKB7_9LACO</name>
<dbReference type="SUPFAM" id="SSF52266">
    <property type="entry name" value="SGNH hydrolase"/>
    <property type="match status" value="1"/>
</dbReference>
<evidence type="ECO:0000313" key="3">
    <source>
        <dbReference type="Proteomes" id="UP000051686"/>
    </source>
</evidence>
<evidence type="ECO:0000259" key="1">
    <source>
        <dbReference type="Pfam" id="PF13472"/>
    </source>
</evidence>
<dbReference type="EMBL" id="AZEH01000020">
    <property type="protein sequence ID" value="KRL05762.1"/>
    <property type="molecule type" value="Genomic_DNA"/>
</dbReference>
<comment type="caution">
    <text evidence="2">The sequence shown here is derived from an EMBL/GenBank/DDBJ whole genome shotgun (WGS) entry which is preliminary data.</text>
</comment>
<proteinExistence type="predicted"/>
<dbReference type="Proteomes" id="UP000051686">
    <property type="component" value="Unassembled WGS sequence"/>
</dbReference>
<gene>
    <name evidence="2" type="ORF">FD46_GL000514</name>
</gene>
<dbReference type="PANTHER" id="PTHR43784:SF2">
    <property type="entry name" value="GDSL-LIKE LIPASE_ACYLHYDROLASE, PUTATIVE (AFU_ORTHOLOGUE AFUA_2G00820)-RELATED"/>
    <property type="match status" value="1"/>
</dbReference>